<feature type="non-terminal residue" evidence="2">
    <location>
        <position position="1"/>
    </location>
</feature>
<feature type="domain" description="GWxTD" evidence="1">
    <location>
        <begin position="12"/>
        <end position="94"/>
    </location>
</feature>
<dbReference type="EMBL" id="BARS01039829">
    <property type="protein sequence ID" value="GAG23439.1"/>
    <property type="molecule type" value="Genomic_DNA"/>
</dbReference>
<proteinExistence type="predicted"/>
<gene>
    <name evidence="2" type="ORF">S01H1_60793</name>
</gene>
<dbReference type="Pfam" id="PF20094">
    <property type="entry name" value="GWxTD_dom"/>
    <property type="match status" value="1"/>
</dbReference>
<accession>X0VYA8</accession>
<organism evidence="2">
    <name type="scientific">marine sediment metagenome</name>
    <dbReference type="NCBI Taxonomy" id="412755"/>
    <lineage>
        <taxon>unclassified sequences</taxon>
        <taxon>metagenomes</taxon>
        <taxon>ecological metagenomes</taxon>
    </lineage>
</organism>
<evidence type="ECO:0000313" key="2">
    <source>
        <dbReference type="EMBL" id="GAG23439.1"/>
    </source>
</evidence>
<feature type="non-terminal residue" evidence="2">
    <location>
        <position position="254"/>
    </location>
</feature>
<evidence type="ECO:0000259" key="1">
    <source>
        <dbReference type="Pfam" id="PF20094"/>
    </source>
</evidence>
<name>X0VYA8_9ZZZZ</name>
<sequence length="254" mass="29096">PNPATPVNEFKEEHYERIEYANKFLGRETFRPGWRTDRGRYWIILGKPREQQRYDGYNLLVATELWFYQGDSAKGLPSFFYLMFFKRHDIGEYELYHPVVDGPAALLKGQYGFGTGTEAALDRLTEISPEIARASLSYDTSDPPDFIGGRASLGTEIMLARVEESPKRAIRTDYADAWRRYGNRVSAEYSFNFIPSRNIFSVLAGPEGTPFVHYSIEIDPQNFTMETDEDQSKFYTTLDVSFEVSNPDGDLVIA</sequence>
<dbReference type="NCBIfam" id="TIGR04514">
    <property type="entry name" value="GWxTD_dom"/>
    <property type="match status" value="1"/>
</dbReference>
<reference evidence="2" key="1">
    <citation type="journal article" date="2014" name="Front. Microbiol.">
        <title>High frequency of phylogenetically diverse reductive dehalogenase-homologous genes in deep subseafloor sedimentary metagenomes.</title>
        <authorList>
            <person name="Kawai M."/>
            <person name="Futagami T."/>
            <person name="Toyoda A."/>
            <person name="Takaki Y."/>
            <person name="Nishi S."/>
            <person name="Hori S."/>
            <person name="Arai W."/>
            <person name="Tsubouchi T."/>
            <person name="Morono Y."/>
            <person name="Uchiyama I."/>
            <person name="Ito T."/>
            <person name="Fujiyama A."/>
            <person name="Inagaki F."/>
            <person name="Takami H."/>
        </authorList>
    </citation>
    <scope>NUCLEOTIDE SEQUENCE</scope>
    <source>
        <strain evidence="2">Expedition CK06-06</strain>
    </source>
</reference>
<comment type="caution">
    <text evidence="2">The sequence shown here is derived from an EMBL/GenBank/DDBJ whole genome shotgun (WGS) entry which is preliminary data.</text>
</comment>
<dbReference type="AlphaFoldDB" id="X0VYA8"/>
<protein>
    <recommendedName>
        <fullName evidence="1">GWxTD domain-containing protein</fullName>
    </recommendedName>
</protein>
<dbReference type="InterPro" id="IPR030959">
    <property type="entry name" value="GWxTD_dom"/>
</dbReference>